<sequence>MEKEQVKTIRTVCPAHCGIDACGILAHVRENRVVKVEPAEFPNPKDRRICLRGLSSLDITYHPDRLKYPMKRTGDRGEGRFERISWDEALDTIAERFKDIAAKYGWPSIGWTLGGPGAGTTKFGAYLRLASLTGSTRVSAWGYGDAGLPCGSRVLFGAQFPYSFLMGSFLAGRADPEMVVVWGSNPAESQPLNMMRRIMDAKEKGALLVVIDPRYTVTAAKADQYLGVKPGTDTALALGIMHVIFQKGLQDVEFIKRHSVGPYLVRTDTGEFIRAKDLGAGDSEDYVVWDRVSNTPRPRGAAEAKPEITGAFTVNGLECKPAFQLLMDLAEIYPPQRASEITGVPAQIIARLGERIGTAGSVTFVTHMGFTRTYHGDISLRALGTVAAVTGNVDAVFRGGHLPAVLNWRPFLHADSSRPSYSRLGILQLYDAIISSKPYPVKALWFSFINFLNQCADSSKIINEIFPKLEFIVAAELFMTPTARYADILLPVCTYLEFSDLIPFSYPYVQLQQKVIEPLYESRSDVKIAAGLAERLGFSEYFDGGEEGLIDLILDSGHPSLEGITRENLEHGPMTLYQVPGTDQEIDIPFSTPSKKIEIYSEALREVGQALPVYLEPIETPLRPAGKKYPLAFIQGHSRFRTHSMFANVSSLLAMNPEPLVEINPQDAAQRNISDDVMVTVFNDRGKTTLKARVTEGVRPGVVNISQGWWIDQFEEGSVNHLTHAIINPVQEAIYEPNMHMNDVAVEVLGIP</sequence>
<dbReference type="PROSITE" id="PS00490">
    <property type="entry name" value="MOLYBDOPTERIN_PROK_2"/>
    <property type="match status" value="1"/>
</dbReference>
<dbReference type="InterPro" id="IPR006963">
    <property type="entry name" value="Mopterin_OxRdtase_4Fe-4S_dom"/>
</dbReference>
<comment type="cofactor">
    <cofactor evidence="1">
        <name>Mo-bis(molybdopterin guanine dinucleotide)</name>
        <dbReference type="ChEBI" id="CHEBI:60539"/>
    </cofactor>
</comment>
<dbReference type="SUPFAM" id="SSF53706">
    <property type="entry name" value="Formate dehydrogenase/DMSO reductase, domains 1-3"/>
    <property type="match status" value="1"/>
</dbReference>
<dbReference type="GO" id="GO:0043546">
    <property type="term" value="F:molybdopterin cofactor binding"/>
    <property type="evidence" value="ECO:0007669"/>
    <property type="project" value="InterPro"/>
</dbReference>
<dbReference type="InterPro" id="IPR006656">
    <property type="entry name" value="Mopterin_OxRdtase"/>
</dbReference>
<dbReference type="Pfam" id="PF04879">
    <property type="entry name" value="Molybdop_Fe4S4"/>
    <property type="match status" value="1"/>
</dbReference>
<evidence type="ECO:0000256" key="5">
    <source>
        <dbReference type="ARBA" id="ARBA00023002"/>
    </source>
</evidence>
<evidence type="ECO:0000256" key="2">
    <source>
        <dbReference type="ARBA" id="ARBA00010312"/>
    </source>
</evidence>
<evidence type="ECO:0000256" key="1">
    <source>
        <dbReference type="ARBA" id="ARBA00001942"/>
    </source>
</evidence>
<evidence type="ECO:0000313" key="10">
    <source>
        <dbReference type="Proteomes" id="UP000650524"/>
    </source>
</evidence>
<feature type="domain" description="4Fe-4S Mo/W bis-MGD-type" evidence="8">
    <location>
        <begin position="6"/>
        <end position="64"/>
    </location>
</feature>
<evidence type="ECO:0000256" key="7">
    <source>
        <dbReference type="ARBA" id="ARBA00023014"/>
    </source>
</evidence>
<proteinExistence type="inferred from homology"/>
<evidence type="ECO:0000256" key="6">
    <source>
        <dbReference type="ARBA" id="ARBA00023004"/>
    </source>
</evidence>
<evidence type="ECO:0000313" key="9">
    <source>
        <dbReference type="EMBL" id="MBC8177750.1"/>
    </source>
</evidence>
<evidence type="ECO:0000256" key="3">
    <source>
        <dbReference type="ARBA" id="ARBA00022505"/>
    </source>
</evidence>
<dbReference type="PANTHER" id="PTHR43742:SF6">
    <property type="entry name" value="OXIDOREDUCTASE YYAE-RELATED"/>
    <property type="match status" value="1"/>
</dbReference>
<keyword evidence="4" id="KW-0479">Metal-binding</keyword>
<dbReference type="GO" id="GO:0051536">
    <property type="term" value="F:iron-sulfur cluster binding"/>
    <property type="evidence" value="ECO:0007669"/>
    <property type="project" value="UniProtKB-KW"/>
</dbReference>
<dbReference type="InterPro" id="IPR050612">
    <property type="entry name" value="Prok_Mopterin_Oxidored"/>
</dbReference>
<dbReference type="PROSITE" id="PS51669">
    <property type="entry name" value="4FE4S_MOW_BIS_MGD"/>
    <property type="match status" value="1"/>
</dbReference>
<dbReference type="AlphaFoldDB" id="A0A8J6MZZ9"/>
<dbReference type="Pfam" id="PF00384">
    <property type="entry name" value="Molybdopterin"/>
    <property type="match status" value="1"/>
</dbReference>
<keyword evidence="5" id="KW-0560">Oxidoreductase</keyword>
<dbReference type="Gene3D" id="3.40.50.740">
    <property type="match status" value="2"/>
</dbReference>
<dbReference type="InterPro" id="IPR006655">
    <property type="entry name" value="Mopterin_OxRdtase_prok_CS"/>
</dbReference>
<dbReference type="Pfam" id="PF01568">
    <property type="entry name" value="Molydop_binding"/>
    <property type="match status" value="1"/>
</dbReference>
<keyword evidence="7" id="KW-0411">Iron-sulfur</keyword>
<gene>
    <name evidence="9" type="ORF">H8E19_10130</name>
</gene>
<keyword evidence="6" id="KW-0408">Iron</keyword>
<organism evidence="9 10">
    <name type="scientific">Candidatus Desulfacyla euxinica</name>
    <dbReference type="NCBI Taxonomy" id="2841693"/>
    <lineage>
        <taxon>Bacteria</taxon>
        <taxon>Deltaproteobacteria</taxon>
        <taxon>Candidatus Desulfacyla</taxon>
    </lineage>
</organism>
<protein>
    <submittedName>
        <fullName evidence="9">Molybdopterin-dependent oxidoreductase</fullName>
    </submittedName>
</protein>
<dbReference type="Gene3D" id="3.40.228.10">
    <property type="entry name" value="Dimethylsulfoxide Reductase, domain 2"/>
    <property type="match status" value="1"/>
</dbReference>
<dbReference type="PANTHER" id="PTHR43742">
    <property type="entry name" value="TRIMETHYLAMINE-N-OXIDE REDUCTASE"/>
    <property type="match status" value="1"/>
</dbReference>
<comment type="similarity">
    <text evidence="2">Belongs to the prokaryotic molybdopterin-containing oxidoreductase family.</text>
</comment>
<evidence type="ECO:0000256" key="4">
    <source>
        <dbReference type="ARBA" id="ARBA00022723"/>
    </source>
</evidence>
<dbReference type="Proteomes" id="UP000650524">
    <property type="component" value="Unassembled WGS sequence"/>
</dbReference>
<accession>A0A8J6MZZ9</accession>
<name>A0A8J6MZZ9_9DELT</name>
<evidence type="ECO:0000259" key="8">
    <source>
        <dbReference type="PROSITE" id="PS51669"/>
    </source>
</evidence>
<dbReference type="SUPFAM" id="SSF50692">
    <property type="entry name" value="ADC-like"/>
    <property type="match status" value="1"/>
</dbReference>
<dbReference type="InterPro" id="IPR006657">
    <property type="entry name" value="MoPterin_dinucl-bd_dom"/>
</dbReference>
<comment type="caution">
    <text evidence="9">The sequence shown here is derived from an EMBL/GenBank/DDBJ whole genome shotgun (WGS) entry which is preliminary data.</text>
</comment>
<dbReference type="EMBL" id="JACNJD010000233">
    <property type="protein sequence ID" value="MBC8177750.1"/>
    <property type="molecule type" value="Genomic_DNA"/>
</dbReference>
<dbReference type="InterPro" id="IPR009010">
    <property type="entry name" value="Asp_de-COase-like_dom_sf"/>
</dbReference>
<dbReference type="GO" id="GO:0016491">
    <property type="term" value="F:oxidoreductase activity"/>
    <property type="evidence" value="ECO:0007669"/>
    <property type="project" value="UniProtKB-KW"/>
</dbReference>
<dbReference type="Gene3D" id="2.20.25.90">
    <property type="entry name" value="ADC-like domains"/>
    <property type="match status" value="1"/>
</dbReference>
<keyword evidence="3" id="KW-0500">Molybdenum</keyword>
<dbReference type="SMART" id="SM00926">
    <property type="entry name" value="Molybdop_Fe4S4"/>
    <property type="match status" value="1"/>
</dbReference>
<reference evidence="9 10" key="1">
    <citation type="submission" date="2020-08" db="EMBL/GenBank/DDBJ databases">
        <title>Bridging the membrane lipid divide: bacteria of the FCB group superphylum have the potential to synthesize archaeal ether lipids.</title>
        <authorList>
            <person name="Villanueva L."/>
            <person name="Von Meijenfeldt F.A.B."/>
            <person name="Westbye A.B."/>
            <person name="Yadav S."/>
            <person name="Hopmans E.C."/>
            <person name="Dutilh B.E."/>
            <person name="Sinninghe Damste J.S."/>
        </authorList>
    </citation>
    <scope>NUCLEOTIDE SEQUENCE [LARGE SCALE GENOMIC DNA]</scope>
    <source>
        <strain evidence="9">NIOZ-UU27</strain>
    </source>
</reference>
<dbReference type="GO" id="GO:0046872">
    <property type="term" value="F:metal ion binding"/>
    <property type="evidence" value="ECO:0007669"/>
    <property type="project" value="UniProtKB-KW"/>
</dbReference>
<dbReference type="Gene3D" id="2.40.40.20">
    <property type="match status" value="1"/>
</dbReference>